<name>A0A8J7AEM0_DESMC</name>
<comment type="caution">
    <text evidence="1">The sequence shown here is derived from an EMBL/GenBank/DDBJ whole genome shotgun (WGS) entry which is preliminary data.</text>
</comment>
<dbReference type="AlphaFoldDB" id="A0A8J7AEM0"/>
<dbReference type="Proteomes" id="UP000622533">
    <property type="component" value="Unassembled WGS sequence"/>
</dbReference>
<protein>
    <submittedName>
        <fullName evidence="1">Uncharacterized protein</fullName>
    </submittedName>
</protein>
<gene>
    <name evidence="1" type="ORF">IQ276_17165</name>
</gene>
<proteinExistence type="predicted"/>
<dbReference type="EMBL" id="JADEXS010000227">
    <property type="protein sequence ID" value="MBE9024097.1"/>
    <property type="molecule type" value="Genomic_DNA"/>
</dbReference>
<keyword evidence="2" id="KW-1185">Reference proteome</keyword>
<organism evidence="1 2">
    <name type="scientific">Desmonostoc muscorum LEGE 12446</name>
    <dbReference type="NCBI Taxonomy" id="1828758"/>
    <lineage>
        <taxon>Bacteria</taxon>
        <taxon>Bacillati</taxon>
        <taxon>Cyanobacteriota</taxon>
        <taxon>Cyanophyceae</taxon>
        <taxon>Nostocales</taxon>
        <taxon>Nostocaceae</taxon>
        <taxon>Desmonostoc</taxon>
    </lineage>
</organism>
<evidence type="ECO:0000313" key="2">
    <source>
        <dbReference type="Proteomes" id="UP000622533"/>
    </source>
</evidence>
<sequence length="54" mass="6642">MNNQDPDKRQEQSKKRKYKQYLKWLCKPQTLRLLFQAGPVIFHIVKWLVELLQD</sequence>
<evidence type="ECO:0000313" key="1">
    <source>
        <dbReference type="EMBL" id="MBE9024097.1"/>
    </source>
</evidence>
<accession>A0A8J7AEM0</accession>
<dbReference type="RefSeq" id="WP_193918203.1">
    <property type="nucleotide sequence ID" value="NZ_JADEXS020000001.1"/>
</dbReference>
<reference evidence="1" key="1">
    <citation type="submission" date="2020-10" db="EMBL/GenBank/DDBJ databases">
        <authorList>
            <person name="Castelo-Branco R."/>
            <person name="Eusebio N."/>
            <person name="Adriana R."/>
            <person name="Vieira A."/>
            <person name="Brugerolle De Fraissinette N."/>
            <person name="Rezende De Castro R."/>
            <person name="Schneider M.P."/>
            <person name="Vasconcelos V."/>
            <person name="Leao P.N."/>
        </authorList>
    </citation>
    <scope>NUCLEOTIDE SEQUENCE</scope>
    <source>
        <strain evidence="1">LEGE 12446</strain>
    </source>
</reference>